<dbReference type="InterPro" id="IPR015421">
    <property type="entry name" value="PyrdxlP-dep_Trfase_major"/>
</dbReference>
<evidence type="ECO:0000313" key="5">
    <source>
        <dbReference type="EMBL" id="CAB9523830.1"/>
    </source>
</evidence>
<evidence type="ECO:0000259" key="4">
    <source>
        <dbReference type="PROSITE" id="PS51340"/>
    </source>
</evidence>
<keyword evidence="1" id="KW-0501">Molybdenum cofactor biosynthesis</keyword>
<dbReference type="OrthoDB" id="10264306at2759"/>
<dbReference type="Proteomes" id="UP001153069">
    <property type="component" value="Unassembled WGS sequence"/>
</dbReference>
<gene>
    <name evidence="5" type="ORF">SEMRO_1460_G274650.1</name>
</gene>
<dbReference type="SUPFAM" id="SSF141673">
    <property type="entry name" value="MOSC N-terminal domain-like"/>
    <property type="match status" value="1"/>
</dbReference>
<keyword evidence="3" id="KW-0472">Membrane</keyword>
<proteinExistence type="predicted"/>
<organism evidence="5 6">
    <name type="scientific">Seminavis robusta</name>
    <dbReference type="NCBI Taxonomy" id="568900"/>
    <lineage>
        <taxon>Eukaryota</taxon>
        <taxon>Sar</taxon>
        <taxon>Stramenopiles</taxon>
        <taxon>Ochrophyta</taxon>
        <taxon>Bacillariophyta</taxon>
        <taxon>Bacillariophyceae</taxon>
        <taxon>Bacillariophycidae</taxon>
        <taxon>Naviculales</taxon>
        <taxon>Naviculaceae</taxon>
        <taxon>Seminavis</taxon>
    </lineage>
</organism>
<feature type="region of interest" description="Disordered" evidence="2">
    <location>
        <begin position="212"/>
        <end position="233"/>
    </location>
</feature>
<dbReference type="Pfam" id="PF03473">
    <property type="entry name" value="MOSC"/>
    <property type="match status" value="1"/>
</dbReference>
<dbReference type="InterPro" id="IPR005302">
    <property type="entry name" value="MoCF_Sase_C"/>
</dbReference>
<protein>
    <submittedName>
        <fullName evidence="5">Molybdenum cofactor sulfurase</fullName>
    </submittedName>
</protein>
<dbReference type="Gene3D" id="3.90.1150.10">
    <property type="entry name" value="Aspartate Aminotransferase, domain 1"/>
    <property type="match status" value="1"/>
</dbReference>
<dbReference type="AlphaFoldDB" id="A0A9N8EP05"/>
<dbReference type="Pfam" id="PF03476">
    <property type="entry name" value="MOSC_N"/>
    <property type="match status" value="1"/>
</dbReference>
<dbReference type="PROSITE" id="PS51340">
    <property type="entry name" value="MOSC"/>
    <property type="match status" value="1"/>
</dbReference>
<reference evidence="5" key="1">
    <citation type="submission" date="2020-06" db="EMBL/GenBank/DDBJ databases">
        <authorList>
            <consortium name="Plant Systems Biology data submission"/>
        </authorList>
    </citation>
    <scope>NUCLEOTIDE SEQUENCE</scope>
    <source>
        <strain evidence="5">D6</strain>
    </source>
</reference>
<dbReference type="GO" id="GO:0030170">
    <property type="term" value="F:pyridoxal phosphate binding"/>
    <property type="evidence" value="ECO:0007669"/>
    <property type="project" value="InterPro"/>
</dbReference>
<dbReference type="GO" id="GO:0030151">
    <property type="term" value="F:molybdenum ion binding"/>
    <property type="evidence" value="ECO:0007669"/>
    <property type="project" value="InterPro"/>
</dbReference>
<dbReference type="GO" id="GO:0006777">
    <property type="term" value="P:Mo-molybdopterin cofactor biosynthetic process"/>
    <property type="evidence" value="ECO:0007669"/>
    <property type="project" value="UniProtKB-KW"/>
</dbReference>
<evidence type="ECO:0000256" key="1">
    <source>
        <dbReference type="ARBA" id="ARBA00023150"/>
    </source>
</evidence>
<dbReference type="PANTHER" id="PTHR14237">
    <property type="entry name" value="MOLYBDOPTERIN COFACTOR SULFURASE MOSC"/>
    <property type="match status" value="1"/>
</dbReference>
<keyword evidence="3" id="KW-0812">Transmembrane</keyword>
<dbReference type="Pfam" id="PF00266">
    <property type="entry name" value="Aminotran_5"/>
    <property type="match status" value="1"/>
</dbReference>
<feature type="domain" description="MOSC" evidence="4">
    <location>
        <begin position="813"/>
        <end position="972"/>
    </location>
</feature>
<name>A0A9N8EP05_9STRA</name>
<feature type="transmembrane region" description="Helical" evidence="3">
    <location>
        <begin position="32"/>
        <end position="56"/>
    </location>
</feature>
<comment type="caution">
    <text evidence="5">The sequence shown here is derived from an EMBL/GenBank/DDBJ whole genome shotgun (WGS) entry which is preliminary data.</text>
</comment>
<accession>A0A9N8EP05</accession>
<dbReference type="InterPro" id="IPR015424">
    <property type="entry name" value="PyrdxlP-dep_Trfase"/>
</dbReference>
<keyword evidence="6" id="KW-1185">Reference proteome</keyword>
<dbReference type="InterPro" id="IPR000192">
    <property type="entry name" value="Aminotrans_V_dom"/>
</dbReference>
<dbReference type="Gene3D" id="3.40.640.10">
    <property type="entry name" value="Type I PLP-dependent aspartate aminotransferase-like (Major domain)"/>
    <property type="match status" value="1"/>
</dbReference>
<dbReference type="GO" id="GO:0003824">
    <property type="term" value="F:catalytic activity"/>
    <property type="evidence" value="ECO:0007669"/>
    <property type="project" value="InterPro"/>
</dbReference>
<dbReference type="InterPro" id="IPR015422">
    <property type="entry name" value="PyrdxlP-dep_Trfase_small"/>
</dbReference>
<keyword evidence="3" id="KW-1133">Transmembrane helix</keyword>
<dbReference type="SUPFAM" id="SSF53383">
    <property type="entry name" value="PLP-dependent transferases"/>
    <property type="match status" value="1"/>
</dbReference>
<evidence type="ECO:0000313" key="6">
    <source>
        <dbReference type="Proteomes" id="UP001153069"/>
    </source>
</evidence>
<dbReference type="PANTHER" id="PTHR14237:SF80">
    <property type="entry name" value="MOLYBDENUM COFACTOR SULFURASE"/>
    <property type="match status" value="1"/>
</dbReference>
<evidence type="ECO:0000256" key="2">
    <source>
        <dbReference type="SAM" id="MobiDB-lite"/>
    </source>
</evidence>
<dbReference type="InterPro" id="IPR005303">
    <property type="entry name" value="MOCOS_middle"/>
</dbReference>
<dbReference type="EMBL" id="CAICTM010001458">
    <property type="protein sequence ID" value="CAB9523830.1"/>
    <property type="molecule type" value="Genomic_DNA"/>
</dbReference>
<evidence type="ECO:0000256" key="3">
    <source>
        <dbReference type="SAM" id="Phobius"/>
    </source>
</evidence>
<sequence>MAETTSTAMYWYTGDVRHWLVSLNLNPSDLPVLLLSIVVVGILLRLAVLSLHNLNVKRSNNLKKKKKKKQKQLISNGIQDEQLHDIVHASVQRKQDFLEKVGDDYGYPNSPAGFIDHWRHKEFPALIHPLQLQLHSDVQQSLHTNNKDKEVYLDHAGSSLPSQSLLHNIYTQQISQTAAILANPHSGGPAASRTLRLIEQVKKEILDHFHGHPGRFATLQSPPSNQEPSNPSNLYHPGYDIIFTSGTTEALRIVAEHFPWTSHSTFLYPHNAHTSVIGMRGPVLDKGAGFVCKHLSDITQLARDDDDNHLVDTLKQWQTQAIRHSQPSTSTTNQPEAHNLLLVPAECNFGGDRPDCATLVQRFRQQQTGWSVMLDLAKAASTGPINLQQLDPDFACVSFYKLFGAPTGLGALFVRRQQSKNVLLHNNHNNNKHHYFGGGSVDVVVSNADFAVRKSNAGLTHGTSHFRGIVALSHGLHDLNHRLGGMHQIQQHTHILAHEFCQRVQALSHANNGRPAVVLYGAWGHQQPQQNNKPGPVVAFNICRSDGSIVGYTEVSKLAGLYNPPLQLRTGCFCNPGACQDALGLTNDEIIDNYQTAGHVCGDEKDVINGKPSGAIRASFGKDSLWEDMDALVMFIQKHFVVSDSNDNDAKTRTEKKHSDACTDTTATSTARAFISEMYIYPIKSCAAQQVDRWTLTSPSGRLQYDREFALVDSFGTAMRLQRFPKMGTIRPCIDPREKTLTVSAPGMEDLVVRLDKAERCSNDDDDDDMKSLVSVCGNKCSGELWGGMAASEWFSGYLGVQCWLARYSTSNDGVCKKRRETKDAGEPNNNSRAFSNEKPILLLSKLAVAKLNAVLRHQGQPTVTAKHFRPNLVVDIDSSDSSNSKSFSHPEDTWTSVTIVQSGTKLLNAGLCARCAMVDVDPTTGTKGKTLQALAEYRREGANINFGIFLQSEGVGHDDEVLEQGCVVEWE</sequence>
<feature type="compositionally biased region" description="Low complexity" evidence="2">
    <location>
        <begin position="220"/>
        <end position="233"/>
    </location>
</feature>